<dbReference type="PROSITE" id="PS00678">
    <property type="entry name" value="WD_REPEATS_1"/>
    <property type="match status" value="2"/>
</dbReference>
<evidence type="ECO:0000256" key="10">
    <source>
        <dbReference type="PROSITE-ProRule" id="PRU00221"/>
    </source>
</evidence>
<dbReference type="PROSITE" id="PS50294">
    <property type="entry name" value="WD_REPEATS_REGION"/>
    <property type="match status" value="3"/>
</dbReference>
<dbReference type="InterPro" id="IPR015943">
    <property type="entry name" value="WD40/YVTN_repeat-like_dom_sf"/>
</dbReference>
<feature type="compositionally biased region" description="Low complexity" evidence="12">
    <location>
        <begin position="502"/>
        <end position="511"/>
    </location>
</feature>
<feature type="domain" description="CAF1B/HIR1 beta-propeller" evidence="14">
    <location>
        <begin position="29"/>
        <end position="372"/>
    </location>
</feature>
<evidence type="ECO:0000256" key="6">
    <source>
        <dbReference type="ARBA" id="ARBA00022853"/>
    </source>
</evidence>
<comment type="similarity">
    <text evidence="3 11">Belongs to the WD repeat HIR1 family.</text>
</comment>
<evidence type="ECO:0000256" key="1">
    <source>
        <dbReference type="ARBA" id="ARBA00002677"/>
    </source>
</evidence>
<dbReference type="GO" id="GO:0031491">
    <property type="term" value="F:nucleosome binding"/>
    <property type="evidence" value="ECO:0007669"/>
    <property type="project" value="TreeGrafter"/>
</dbReference>
<keyword evidence="5 11" id="KW-0677">Repeat</keyword>
<evidence type="ECO:0000256" key="5">
    <source>
        <dbReference type="ARBA" id="ARBA00022737"/>
    </source>
</evidence>
<accession>A0A9W8B7B1</accession>
<evidence type="ECO:0000256" key="12">
    <source>
        <dbReference type="SAM" id="MobiDB-lite"/>
    </source>
</evidence>
<keyword evidence="6 11" id="KW-0156">Chromatin regulator</keyword>
<evidence type="ECO:0000256" key="7">
    <source>
        <dbReference type="ARBA" id="ARBA00023015"/>
    </source>
</evidence>
<feature type="region of interest" description="Disordered" evidence="12">
    <location>
        <begin position="446"/>
        <end position="474"/>
    </location>
</feature>
<feature type="repeat" description="WD" evidence="10">
    <location>
        <begin position="68"/>
        <end position="104"/>
    </location>
</feature>
<evidence type="ECO:0000256" key="4">
    <source>
        <dbReference type="ARBA" id="ARBA00022574"/>
    </source>
</evidence>
<feature type="repeat" description="WD" evidence="10">
    <location>
        <begin position="134"/>
        <end position="175"/>
    </location>
</feature>
<evidence type="ECO:0000256" key="11">
    <source>
        <dbReference type="RuleBase" id="RU364014"/>
    </source>
</evidence>
<feature type="compositionally biased region" description="Low complexity" evidence="12">
    <location>
        <begin position="446"/>
        <end position="457"/>
    </location>
</feature>
<name>A0A9W8B7B1_9FUNG</name>
<comment type="subcellular location">
    <subcellularLocation>
        <location evidence="2 11">Nucleus</location>
    </subcellularLocation>
</comment>
<dbReference type="Pfam" id="PF09453">
    <property type="entry name" value="HIRA_B"/>
    <property type="match status" value="1"/>
</dbReference>
<dbReference type="SUPFAM" id="SSF50978">
    <property type="entry name" value="WD40 repeat-like"/>
    <property type="match status" value="2"/>
</dbReference>
<proteinExistence type="inferred from homology"/>
<dbReference type="SMART" id="SM00320">
    <property type="entry name" value="WD40"/>
    <property type="match status" value="6"/>
</dbReference>
<comment type="function">
    <text evidence="1 11">Required for replication-independent chromatin assembly and for the periodic repression of histone gene transcription during the cell cycle.</text>
</comment>
<feature type="repeat" description="WD" evidence="10">
    <location>
        <begin position="176"/>
        <end position="208"/>
    </location>
</feature>
<dbReference type="OrthoDB" id="1741719at2759"/>
<dbReference type="GO" id="GO:0005634">
    <property type="term" value="C:nucleus"/>
    <property type="evidence" value="ECO:0007669"/>
    <property type="project" value="UniProtKB-SubCell"/>
</dbReference>
<protein>
    <recommendedName>
        <fullName evidence="11">Protein HIR</fullName>
    </recommendedName>
</protein>
<dbReference type="InterPro" id="IPR001680">
    <property type="entry name" value="WD40_rpt"/>
</dbReference>
<dbReference type="GO" id="GO:0006351">
    <property type="term" value="P:DNA-templated transcription"/>
    <property type="evidence" value="ECO:0007669"/>
    <property type="project" value="InterPro"/>
</dbReference>
<evidence type="ECO:0000259" key="13">
    <source>
        <dbReference type="Pfam" id="PF07569"/>
    </source>
</evidence>
<dbReference type="InterPro" id="IPR055410">
    <property type="entry name" value="Beta-prop_CAF1B_HIR1"/>
</dbReference>
<evidence type="ECO:0000259" key="14">
    <source>
        <dbReference type="Pfam" id="PF24105"/>
    </source>
</evidence>
<feature type="domain" description="Protein HIRA-like C-terminal" evidence="13">
    <location>
        <begin position="722"/>
        <end position="953"/>
    </location>
</feature>
<evidence type="ECO:0000313" key="16">
    <source>
        <dbReference type="Proteomes" id="UP001151582"/>
    </source>
</evidence>
<dbReference type="GO" id="GO:0000785">
    <property type="term" value="C:chromatin"/>
    <property type="evidence" value="ECO:0007669"/>
    <property type="project" value="TreeGrafter"/>
</dbReference>
<keyword evidence="11" id="KW-0678">Repressor</keyword>
<feature type="region of interest" description="Disordered" evidence="12">
    <location>
        <begin position="500"/>
        <end position="522"/>
    </location>
</feature>
<dbReference type="Pfam" id="PF24105">
    <property type="entry name" value="Beta-prop_CAF1B_HIR1"/>
    <property type="match status" value="1"/>
</dbReference>
<evidence type="ECO:0000313" key="15">
    <source>
        <dbReference type="EMBL" id="KAJ1977555.1"/>
    </source>
</evidence>
<dbReference type="PANTHER" id="PTHR13831:SF0">
    <property type="entry name" value="PROTEIN HIRA"/>
    <property type="match status" value="1"/>
</dbReference>
<evidence type="ECO:0000256" key="3">
    <source>
        <dbReference type="ARBA" id="ARBA00007306"/>
    </source>
</evidence>
<dbReference type="GO" id="GO:0006338">
    <property type="term" value="P:chromatin remodeling"/>
    <property type="evidence" value="ECO:0007669"/>
    <property type="project" value="InterPro"/>
</dbReference>
<dbReference type="Proteomes" id="UP001151582">
    <property type="component" value="Unassembled WGS sequence"/>
</dbReference>
<dbReference type="Pfam" id="PF07569">
    <property type="entry name" value="Hira"/>
    <property type="match status" value="1"/>
</dbReference>
<evidence type="ECO:0000256" key="8">
    <source>
        <dbReference type="ARBA" id="ARBA00023163"/>
    </source>
</evidence>
<dbReference type="InterPro" id="IPR011494">
    <property type="entry name" value="HIRA-like_C"/>
</dbReference>
<dbReference type="PANTHER" id="PTHR13831">
    <property type="entry name" value="MEMBER OF THE HIR1 FAMILY OF WD-REPEAT PROTEINS"/>
    <property type="match status" value="1"/>
</dbReference>
<dbReference type="InterPro" id="IPR019775">
    <property type="entry name" value="WD40_repeat_CS"/>
</dbReference>
<dbReference type="InterPro" id="IPR031120">
    <property type="entry name" value="HIR1-like"/>
</dbReference>
<sequence length="1023" mass="112093">MLLIRPEWIQHEDDKGKRTSIFSLSVHPNGNRLATGGLDTKVKIWNTEPVLRKDAEADLGVPKLLAAMGLHNGTVLCLAWSNGEGRYLASGSDDNIVLIWELDTNAADGFGGSYGNLSGLGNSNVENWKAVKRLVGHESDVTDVAWAPENQYLATCGLDNFVFIWDGTNFERLKKLDCHQGFVKGLTWDPIGKYLASQSDDKTLNVYKCLDDWKLETRVKQPFENSNNVTLYRRPSWSPDGSFIAAANAAERSIQIAAIVSRDKWKSEISLVGHAAAIETVRFNPVLFKPSDSDESALTEDQSRQQYTSICAVGSQDRSISVWTTRDQRPLSVAEGFFEHNVLDLDWSPDGLTLYGCSYDGSIVALSFEEAEFGCAISMDEKVQLMSKHGYKQKEVVLAESPTQLRLEEEYRLASKQAANQRFTLPATVPEPMPMVPERLLPISAASSESPASGPLAPTTPTKSTGPAPSLIGVPATPAAQKVTITKDGKKRIQPQFIRTLTGGPTSSPTPAKLPPSRMAMASSSLLATSGPASGAQTPFTWAHGPPSYAAPTSTMEMDQPSRTLPVAVPLETAATGNKRKPAINGHTEGTAAKRSARGSSNGGSSNGRDRLQDSDNDQSAPPLQRRSVLNSQAFAHAQIRLSVPKVQTRLTKSFQQDHQTLTWNATNDFEHKKPAQVIQKSQGTVAWTTFVSSHVLLITGNDLMVMVACEDGSLHVFTHAGRRVFPALVLEAPASFLDCNGFHFLCLTSVGLLYIWDLHSQEVVVAGVSVGPVLDLAMTPATQLQPTVTISSAHLRPGGTAVLTTSSGQAFMYHQAMKVWMKVVDRWYSSSDFFLSYAPPPPTVSFAQATGVLSAIQGATTRLAEFHLQLGPQTAADHSATSQYSPQQLMTMFRKLDSRQRKVVTMDHLEHQVITSQFLQSPNEFRYWLNCYARRLADDNAQDRIEELCNWLLGPVDAMQDMSDDSVPPIAAKPQWDSTVLGFHKRALLAELLRIFATNRQLQRLIKQYSQSLEVQETPTES</sequence>
<dbReference type="AlphaFoldDB" id="A0A9W8B7B1"/>
<keyword evidence="7 11" id="KW-0805">Transcription regulation</keyword>
<dbReference type="InterPro" id="IPR036322">
    <property type="entry name" value="WD40_repeat_dom_sf"/>
</dbReference>
<keyword evidence="8 11" id="KW-0804">Transcription</keyword>
<dbReference type="InterPro" id="IPR019015">
    <property type="entry name" value="HIRA_B_motif"/>
</dbReference>
<organism evidence="15 16">
    <name type="scientific">Dimargaris verticillata</name>
    <dbReference type="NCBI Taxonomy" id="2761393"/>
    <lineage>
        <taxon>Eukaryota</taxon>
        <taxon>Fungi</taxon>
        <taxon>Fungi incertae sedis</taxon>
        <taxon>Zoopagomycota</taxon>
        <taxon>Kickxellomycotina</taxon>
        <taxon>Dimargaritomycetes</taxon>
        <taxon>Dimargaritales</taxon>
        <taxon>Dimargaritaceae</taxon>
        <taxon>Dimargaris</taxon>
    </lineage>
</organism>
<keyword evidence="4 10" id="KW-0853">WD repeat</keyword>
<dbReference type="GO" id="GO:0000417">
    <property type="term" value="C:HIR complex"/>
    <property type="evidence" value="ECO:0007669"/>
    <property type="project" value="TreeGrafter"/>
</dbReference>
<evidence type="ECO:0000256" key="9">
    <source>
        <dbReference type="ARBA" id="ARBA00023242"/>
    </source>
</evidence>
<dbReference type="GO" id="GO:0006355">
    <property type="term" value="P:regulation of DNA-templated transcription"/>
    <property type="evidence" value="ECO:0007669"/>
    <property type="project" value="InterPro"/>
</dbReference>
<dbReference type="CDD" id="cd00200">
    <property type="entry name" value="WD40"/>
    <property type="match status" value="1"/>
</dbReference>
<keyword evidence="9 11" id="KW-0539">Nucleus</keyword>
<dbReference type="EMBL" id="JANBQB010000338">
    <property type="protein sequence ID" value="KAJ1977555.1"/>
    <property type="molecule type" value="Genomic_DNA"/>
</dbReference>
<evidence type="ECO:0000256" key="2">
    <source>
        <dbReference type="ARBA" id="ARBA00004123"/>
    </source>
</evidence>
<reference evidence="15" key="1">
    <citation type="submission" date="2022-07" db="EMBL/GenBank/DDBJ databases">
        <title>Phylogenomic reconstructions and comparative analyses of Kickxellomycotina fungi.</title>
        <authorList>
            <person name="Reynolds N.K."/>
            <person name="Stajich J.E."/>
            <person name="Barry K."/>
            <person name="Grigoriev I.V."/>
            <person name="Crous P."/>
            <person name="Smith M.E."/>
        </authorList>
    </citation>
    <scope>NUCLEOTIDE SEQUENCE</scope>
    <source>
        <strain evidence="15">RSA 567</strain>
    </source>
</reference>
<comment type="caution">
    <text evidence="15">The sequence shown here is derived from an EMBL/GenBank/DDBJ whole genome shotgun (WGS) entry which is preliminary data.</text>
</comment>
<keyword evidence="16" id="KW-1185">Reference proteome</keyword>
<dbReference type="Gene3D" id="2.130.10.10">
    <property type="entry name" value="YVTN repeat-like/Quinoprotein amine dehydrogenase"/>
    <property type="match status" value="2"/>
</dbReference>
<feature type="region of interest" description="Disordered" evidence="12">
    <location>
        <begin position="574"/>
        <end position="623"/>
    </location>
</feature>
<gene>
    <name evidence="15" type="primary">HIR1</name>
    <name evidence="15" type="ORF">H4R34_003539</name>
</gene>
<dbReference type="PROSITE" id="PS50082">
    <property type="entry name" value="WD_REPEATS_2"/>
    <property type="match status" value="4"/>
</dbReference>
<feature type="repeat" description="WD" evidence="10">
    <location>
        <begin position="14"/>
        <end position="48"/>
    </location>
</feature>